<keyword evidence="4" id="KW-1185">Reference proteome</keyword>
<feature type="transmembrane region" description="Helical" evidence="2">
    <location>
        <begin position="161"/>
        <end position="178"/>
    </location>
</feature>
<evidence type="ECO:0000313" key="3">
    <source>
        <dbReference type="EMBL" id="WFD28667.1"/>
    </source>
</evidence>
<accession>A0AAF0EUG1</accession>
<keyword evidence="2" id="KW-1133">Transmembrane helix</keyword>
<gene>
    <name evidence="3" type="ORF">MNAN1_003680</name>
</gene>
<evidence type="ECO:0000313" key="4">
    <source>
        <dbReference type="Proteomes" id="UP001213623"/>
    </source>
</evidence>
<protein>
    <submittedName>
        <fullName evidence="3">Uncharacterized protein</fullName>
    </submittedName>
</protein>
<keyword evidence="2" id="KW-0812">Transmembrane</keyword>
<name>A0AAF0EUG1_9BASI</name>
<proteinExistence type="predicted"/>
<evidence type="ECO:0000256" key="1">
    <source>
        <dbReference type="SAM" id="MobiDB-lite"/>
    </source>
</evidence>
<organism evidence="3 4">
    <name type="scientific">Malassezia nana</name>
    <dbReference type="NCBI Taxonomy" id="180528"/>
    <lineage>
        <taxon>Eukaryota</taxon>
        <taxon>Fungi</taxon>
        <taxon>Dikarya</taxon>
        <taxon>Basidiomycota</taxon>
        <taxon>Ustilaginomycotina</taxon>
        <taxon>Malasseziomycetes</taxon>
        <taxon>Malasseziales</taxon>
        <taxon>Malasseziaceae</taxon>
        <taxon>Malassezia</taxon>
    </lineage>
</organism>
<dbReference type="AlphaFoldDB" id="A0AAF0EUG1"/>
<feature type="region of interest" description="Disordered" evidence="1">
    <location>
        <begin position="347"/>
        <end position="383"/>
    </location>
</feature>
<dbReference type="Proteomes" id="UP001213623">
    <property type="component" value="Chromosome 7"/>
</dbReference>
<feature type="transmembrane region" description="Helical" evidence="2">
    <location>
        <begin position="264"/>
        <end position="284"/>
    </location>
</feature>
<evidence type="ECO:0000256" key="2">
    <source>
        <dbReference type="SAM" id="Phobius"/>
    </source>
</evidence>
<dbReference type="EMBL" id="CP119898">
    <property type="protein sequence ID" value="WFD28667.1"/>
    <property type="molecule type" value="Genomic_DNA"/>
</dbReference>
<reference evidence="3" key="1">
    <citation type="submission" date="2023-03" db="EMBL/GenBank/DDBJ databases">
        <title>Mating type loci evolution in Malassezia.</title>
        <authorList>
            <person name="Coelho M.A."/>
        </authorList>
    </citation>
    <scope>NUCLEOTIDE SEQUENCE</scope>
    <source>
        <strain evidence="3">CBS 9557</strain>
    </source>
</reference>
<feature type="transmembrane region" description="Helical" evidence="2">
    <location>
        <begin position="199"/>
        <end position="221"/>
    </location>
</feature>
<keyword evidence="2" id="KW-0472">Membrane</keyword>
<sequence>MFFRVVVPPTFHLVAVLLIVFALVSPVPFHASSLSLLYLLPMAAPPHDPPASMTPSVSSISNMTSVSSISSVSSSSVPLPSPTLPAFERRDVYDTTSQAMYTTHVRYTTGLLGSCYVDAHNTAHCTPSRMRPIYNATWLTTEPGMNTDTTSLPTGLTSQPALVLVALLLVVGTGAVQVRRVYRLLVHADTEVPRSTVHLVRLATYVQDAAAVILLLLMIAMRVQAAHMIAAFRADNAGRVLGHELTETDGPPSPPVPLAWDIEAGSTFSVVCVAACLLLATTWLERRRLRAERDDAPPKRLQWRVSWPQRAWATLSQTPLAPVTEPTPHISAPMPLHPVLPPKAWATDMSCKSDSVPSTPLHDIHPGRSPPPVPLRSAQRLHS</sequence>